<dbReference type="SFLD" id="SFLDG01129">
    <property type="entry name" value="C1.5:_HAD__Beta-PGM__Phosphata"/>
    <property type="match status" value="1"/>
</dbReference>
<dbReference type="Gene3D" id="1.10.150.240">
    <property type="entry name" value="Putative phosphatase, domain 2"/>
    <property type="match status" value="1"/>
</dbReference>
<dbReference type="Pfam" id="PF13419">
    <property type="entry name" value="HAD_2"/>
    <property type="match status" value="1"/>
</dbReference>
<evidence type="ECO:0000313" key="10">
    <source>
        <dbReference type="EMBL" id="VAW58551.1"/>
    </source>
</evidence>
<dbReference type="AlphaFoldDB" id="A0A3B0WT12"/>
<keyword evidence="10" id="KW-0808">Transferase</keyword>
<keyword evidence="7" id="KW-0378">Hydrolase</keyword>
<proteinExistence type="inferred from homology"/>
<dbReference type="InterPro" id="IPR023198">
    <property type="entry name" value="PGP-like_dom2"/>
</dbReference>
<evidence type="ECO:0000256" key="1">
    <source>
        <dbReference type="ARBA" id="ARBA00000830"/>
    </source>
</evidence>
<comment type="similarity">
    <text evidence="4">Belongs to the HAD-like hydrolase superfamily. CbbY/CbbZ/Gph/YieH family.</text>
</comment>
<dbReference type="InterPro" id="IPR050155">
    <property type="entry name" value="HAD-like_hydrolase_sf"/>
</dbReference>
<keyword evidence="10" id="KW-0489">Methyltransferase</keyword>
<dbReference type="GO" id="GO:0046872">
    <property type="term" value="F:metal ion binding"/>
    <property type="evidence" value="ECO:0007669"/>
    <property type="project" value="UniProtKB-KW"/>
</dbReference>
<comment type="cofactor">
    <cofactor evidence="2">
        <name>Mg(2+)</name>
        <dbReference type="ChEBI" id="CHEBI:18420"/>
    </cofactor>
</comment>
<dbReference type="GO" id="GO:0005829">
    <property type="term" value="C:cytosol"/>
    <property type="evidence" value="ECO:0007669"/>
    <property type="project" value="TreeGrafter"/>
</dbReference>
<sequence>MPVIKTVLFDLDGTLIDTAPDMASALNLLLAEEGQPALNFEIIRPLVSNGSAALVQLGFPDIENEQTIERLKKRYLDIYQHKLCIDSRLFPGMSAFIEHIESKGINWGVVTNKPGWLTEPLMQQLNLTARAACIISGDTTANRKPHPEPMHLACQQANSAAEHCIYIGDAHRDIQAGINAGMKTVIARYGYIGEWENTEDWGADYSIDSPEELLALVSL</sequence>
<dbReference type="InterPro" id="IPR037512">
    <property type="entry name" value="PGPase_prok"/>
</dbReference>
<dbReference type="FunFam" id="3.40.50.1000:FF:000022">
    <property type="entry name" value="Phosphoglycolate phosphatase"/>
    <property type="match status" value="1"/>
</dbReference>
<keyword evidence="10" id="KW-0830">Ubiquinone</keyword>
<dbReference type="GO" id="GO:0005975">
    <property type="term" value="P:carbohydrate metabolic process"/>
    <property type="evidence" value="ECO:0007669"/>
    <property type="project" value="InterPro"/>
</dbReference>
<protein>
    <recommendedName>
        <fullName evidence="5">phosphoglycolate phosphatase</fullName>
        <ecNumber evidence="5">3.1.3.18</ecNumber>
    </recommendedName>
</protein>
<dbReference type="NCBIfam" id="TIGR01449">
    <property type="entry name" value="PGP_bact"/>
    <property type="match status" value="1"/>
</dbReference>
<dbReference type="SUPFAM" id="SSF56784">
    <property type="entry name" value="HAD-like"/>
    <property type="match status" value="1"/>
</dbReference>
<comment type="catalytic activity">
    <reaction evidence="1">
        <text>2-phosphoglycolate + H2O = glycolate + phosphate</text>
        <dbReference type="Rhea" id="RHEA:14369"/>
        <dbReference type="ChEBI" id="CHEBI:15377"/>
        <dbReference type="ChEBI" id="CHEBI:29805"/>
        <dbReference type="ChEBI" id="CHEBI:43474"/>
        <dbReference type="ChEBI" id="CHEBI:58033"/>
        <dbReference type="EC" id="3.1.3.18"/>
    </reaction>
</comment>
<reference evidence="10" key="1">
    <citation type="submission" date="2018-06" db="EMBL/GenBank/DDBJ databases">
        <authorList>
            <person name="Zhirakovskaya E."/>
        </authorList>
    </citation>
    <scope>NUCLEOTIDE SEQUENCE</scope>
</reference>
<dbReference type="GO" id="GO:0008967">
    <property type="term" value="F:phosphoglycolate phosphatase activity"/>
    <property type="evidence" value="ECO:0007669"/>
    <property type="project" value="UniProtKB-EC"/>
</dbReference>
<evidence type="ECO:0000256" key="7">
    <source>
        <dbReference type="ARBA" id="ARBA00022801"/>
    </source>
</evidence>
<dbReference type="EC" id="3.1.3.18" evidence="5"/>
<dbReference type="SFLD" id="SFLDS00003">
    <property type="entry name" value="Haloacid_Dehalogenase"/>
    <property type="match status" value="1"/>
</dbReference>
<evidence type="ECO:0000256" key="2">
    <source>
        <dbReference type="ARBA" id="ARBA00001946"/>
    </source>
</evidence>
<keyword evidence="8" id="KW-0460">Magnesium</keyword>
<name>A0A3B0WT12_9ZZZZ</name>
<dbReference type="EMBL" id="UOFG01000039">
    <property type="protein sequence ID" value="VAW58551.1"/>
    <property type="molecule type" value="Genomic_DNA"/>
</dbReference>
<evidence type="ECO:0000256" key="4">
    <source>
        <dbReference type="ARBA" id="ARBA00006171"/>
    </source>
</evidence>
<gene>
    <name evidence="10" type="ORF">MNBD_GAMMA11-2505</name>
</gene>
<dbReference type="GO" id="GO:0008168">
    <property type="term" value="F:methyltransferase activity"/>
    <property type="evidence" value="ECO:0007669"/>
    <property type="project" value="UniProtKB-KW"/>
</dbReference>
<evidence type="ECO:0000256" key="6">
    <source>
        <dbReference type="ARBA" id="ARBA00022723"/>
    </source>
</evidence>
<dbReference type="PRINTS" id="PR00413">
    <property type="entry name" value="HADHALOGNASE"/>
</dbReference>
<dbReference type="NCBIfam" id="TIGR01549">
    <property type="entry name" value="HAD-SF-IA-v1"/>
    <property type="match status" value="1"/>
</dbReference>
<dbReference type="InterPro" id="IPR023214">
    <property type="entry name" value="HAD_sf"/>
</dbReference>
<dbReference type="GO" id="GO:0032259">
    <property type="term" value="P:methylation"/>
    <property type="evidence" value="ECO:0007669"/>
    <property type="project" value="UniProtKB-KW"/>
</dbReference>
<evidence type="ECO:0000256" key="8">
    <source>
        <dbReference type="ARBA" id="ARBA00022842"/>
    </source>
</evidence>
<evidence type="ECO:0000256" key="3">
    <source>
        <dbReference type="ARBA" id="ARBA00004818"/>
    </source>
</evidence>
<dbReference type="Gene3D" id="3.40.50.1000">
    <property type="entry name" value="HAD superfamily/HAD-like"/>
    <property type="match status" value="1"/>
</dbReference>
<organism evidence="10">
    <name type="scientific">hydrothermal vent metagenome</name>
    <dbReference type="NCBI Taxonomy" id="652676"/>
    <lineage>
        <taxon>unclassified sequences</taxon>
        <taxon>metagenomes</taxon>
        <taxon>ecological metagenomes</taxon>
    </lineage>
</organism>
<dbReference type="GO" id="GO:0006281">
    <property type="term" value="P:DNA repair"/>
    <property type="evidence" value="ECO:0007669"/>
    <property type="project" value="TreeGrafter"/>
</dbReference>
<dbReference type="PANTHER" id="PTHR43434">
    <property type="entry name" value="PHOSPHOGLYCOLATE PHOSPHATASE"/>
    <property type="match status" value="1"/>
</dbReference>
<keyword evidence="6" id="KW-0479">Metal-binding</keyword>
<dbReference type="InterPro" id="IPR036412">
    <property type="entry name" value="HAD-like_sf"/>
</dbReference>
<dbReference type="InterPro" id="IPR006439">
    <property type="entry name" value="HAD-SF_hydro_IA"/>
</dbReference>
<dbReference type="InterPro" id="IPR041492">
    <property type="entry name" value="HAD_2"/>
</dbReference>
<dbReference type="SFLD" id="SFLDG01135">
    <property type="entry name" value="C1.5.6:_HAD__Beta-PGM__Phospha"/>
    <property type="match status" value="1"/>
</dbReference>
<evidence type="ECO:0000256" key="9">
    <source>
        <dbReference type="ARBA" id="ARBA00023277"/>
    </source>
</evidence>
<keyword evidence="9" id="KW-0119">Carbohydrate metabolism</keyword>
<comment type="pathway">
    <text evidence="3">Organic acid metabolism; glycolate biosynthesis; glycolate from 2-phosphoglycolate: step 1/1.</text>
</comment>
<dbReference type="NCBIfam" id="TIGR01509">
    <property type="entry name" value="HAD-SF-IA-v3"/>
    <property type="match status" value="1"/>
</dbReference>
<dbReference type="PANTHER" id="PTHR43434:SF23">
    <property type="entry name" value="PHOSPHOGLYCOLATE PHOSPHATASE"/>
    <property type="match status" value="1"/>
</dbReference>
<accession>A0A3B0WT12</accession>
<evidence type="ECO:0000256" key="5">
    <source>
        <dbReference type="ARBA" id="ARBA00013078"/>
    </source>
</evidence>